<accession>A0ABR1R8U5</accession>
<dbReference type="Proteomes" id="UP001396898">
    <property type="component" value="Unassembled WGS sequence"/>
</dbReference>
<organism evidence="2 3">
    <name type="scientific">Apiospora marii</name>
    <dbReference type="NCBI Taxonomy" id="335849"/>
    <lineage>
        <taxon>Eukaryota</taxon>
        <taxon>Fungi</taxon>
        <taxon>Dikarya</taxon>
        <taxon>Ascomycota</taxon>
        <taxon>Pezizomycotina</taxon>
        <taxon>Sordariomycetes</taxon>
        <taxon>Xylariomycetidae</taxon>
        <taxon>Amphisphaeriales</taxon>
        <taxon>Apiosporaceae</taxon>
        <taxon>Apiospora</taxon>
    </lineage>
</organism>
<evidence type="ECO:0000256" key="1">
    <source>
        <dbReference type="SAM" id="MobiDB-lite"/>
    </source>
</evidence>
<protein>
    <submittedName>
        <fullName evidence="2">Uncharacterized protein</fullName>
    </submittedName>
</protein>
<reference evidence="2 3" key="1">
    <citation type="submission" date="2023-01" db="EMBL/GenBank/DDBJ databases">
        <title>Analysis of 21 Apiospora genomes using comparative genomics revels a genus with tremendous synthesis potential of carbohydrate active enzymes and secondary metabolites.</title>
        <authorList>
            <person name="Sorensen T."/>
        </authorList>
    </citation>
    <scope>NUCLEOTIDE SEQUENCE [LARGE SCALE GENOMIC DNA]</scope>
    <source>
        <strain evidence="2 3">CBS 20057</strain>
    </source>
</reference>
<comment type="caution">
    <text evidence="2">The sequence shown here is derived from an EMBL/GenBank/DDBJ whole genome shotgun (WGS) entry which is preliminary data.</text>
</comment>
<sequence>MVAVAGLGSPCRYLCSKVPSSAGHGTSPDFLRRRVLGVPGFLGRGPGTCRGNKAPTQGETQAPLQSSMLPASLSRQHPPLPPKPPADDPPLETAASPQHLAPDAPHL</sequence>
<proteinExistence type="predicted"/>
<name>A0ABR1R8U5_9PEZI</name>
<keyword evidence="3" id="KW-1185">Reference proteome</keyword>
<feature type="compositionally biased region" description="Pro residues" evidence="1">
    <location>
        <begin position="78"/>
        <end position="88"/>
    </location>
</feature>
<feature type="compositionally biased region" description="Polar residues" evidence="1">
    <location>
        <begin position="54"/>
        <end position="75"/>
    </location>
</feature>
<evidence type="ECO:0000313" key="3">
    <source>
        <dbReference type="Proteomes" id="UP001396898"/>
    </source>
</evidence>
<gene>
    <name evidence="2" type="ORF">PG991_012116</name>
</gene>
<evidence type="ECO:0000313" key="2">
    <source>
        <dbReference type="EMBL" id="KAK8005819.1"/>
    </source>
</evidence>
<feature type="region of interest" description="Disordered" evidence="1">
    <location>
        <begin position="41"/>
        <end position="107"/>
    </location>
</feature>
<dbReference type="EMBL" id="JAQQWI010000017">
    <property type="protein sequence ID" value="KAK8005819.1"/>
    <property type="molecule type" value="Genomic_DNA"/>
</dbReference>